<dbReference type="RefSeq" id="WP_104002129.1">
    <property type="nucleotide sequence ID" value="NZ_FNVQ01000001.1"/>
</dbReference>
<protein>
    <submittedName>
        <fullName evidence="4">M6 family metalloprotease domain-containing protein</fullName>
    </submittedName>
</protein>
<evidence type="ECO:0000256" key="2">
    <source>
        <dbReference type="SAM" id="SignalP"/>
    </source>
</evidence>
<feature type="region of interest" description="Disordered" evidence="1">
    <location>
        <begin position="848"/>
        <end position="871"/>
    </location>
</feature>
<dbReference type="InterPro" id="IPR007110">
    <property type="entry name" value="Ig-like_dom"/>
</dbReference>
<dbReference type="OrthoDB" id="220114at2"/>
<accession>A0A1H5WYT3</accession>
<name>A0A1H5WYT3_9GAMM</name>
<proteinExistence type="predicted"/>
<evidence type="ECO:0000313" key="4">
    <source>
        <dbReference type="EMBL" id="SEG04631.1"/>
    </source>
</evidence>
<evidence type="ECO:0000313" key="5">
    <source>
        <dbReference type="Proteomes" id="UP000236745"/>
    </source>
</evidence>
<keyword evidence="4" id="KW-0645">Protease</keyword>
<feature type="chain" id="PRO_5009288861" evidence="2">
    <location>
        <begin position="31"/>
        <end position="871"/>
    </location>
</feature>
<dbReference type="InterPro" id="IPR018905">
    <property type="entry name" value="A-galactase_NEW3"/>
</dbReference>
<dbReference type="PANTHER" id="PTHR34720:SF9">
    <property type="entry name" value="BLR4714 PROTEIN"/>
    <property type="match status" value="1"/>
</dbReference>
<dbReference type="SUPFAM" id="SSF55486">
    <property type="entry name" value="Metalloproteases ('zincins'), catalytic domain"/>
    <property type="match status" value="1"/>
</dbReference>
<evidence type="ECO:0000259" key="3">
    <source>
        <dbReference type="PROSITE" id="PS50835"/>
    </source>
</evidence>
<dbReference type="Proteomes" id="UP000236745">
    <property type="component" value="Unassembled WGS sequence"/>
</dbReference>
<dbReference type="AlphaFoldDB" id="A0A1H5WYT3"/>
<feature type="domain" description="Ig-like" evidence="3">
    <location>
        <begin position="552"/>
        <end position="651"/>
    </location>
</feature>
<dbReference type="Pfam" id="PF05548">
    <property type="entry name" value="Peptidase_M11"/>
    <property type="match status" value="1"/>
</dbReference>
<keyword evidence="4" id="KW-0482">Metalloprotease</keyword>
<dbReference type="GO" id="GO:0006508">
    <property type="term" value="P:proteolysis"/>
    <property type="evidence" value="ECO:0007669"/>
    <property type="project" value="UniProtKB-KW"/>
</dbReference>
<dbReference type="EMBL" id="FNVQ01000001">
    <property type="protein sequence ID" value="SEG04631.1"/>
    <property type="molecule type" value="Genomic_DNA"/>
</dbReference>
<keyword evidence="4" id="KW-0378">Hydrolase</keyword>
<dbReference type="Gene3D" id="2.60.40.2810">
    <property type="match status" value="2"/>
</dbReference>
<gene>
    <name evidence="4" type="ORF">SAMN05444390_1011210</name>
</gene>
<feature type="signal peptide" evidence="2">
    <location>
        <begin position="1"/>
        <end position="30"/>
    </location>
</feature>
<dbReference type="InterPro" id="IPR024079">
    <property type="entry name" value="MetalloPept_cat_dom_sf"/>
</dbReference>
<dbReference type="Pfam" id="PF17963">
    <property type="entry name" value="Big_9"/>
    <property type="match status" value="2"/>
</dbReference>
<keyword evidence="2" id="KW-0732">Signal</keyword>
<dbReference type="Pfam" id="PF10633">
    <property type="entry name" value="NPCBM_assoc"/>
    <property type="match status" value="1"/>
</dbReference>
<dbReference type="GO" id="GO:0008237">
    <property type="term" value="F:metallopeptidase activity"/>
    <property type="evidence" value="ECO:0007669"/>
    <property type="project" value="UniProtKB-KW"/>
</dbReference>
<dbReference type="NCBIfam" id="NF012211">
    <property type="entry name" value="tand_rpt_95"/>
    <property type="match status" value="2"/>
</dbReference>
<evidence type="ECO:0000256" key="1">
    <source>
        <dbReference type="SAM" id="MobiDB-lite"/>
    </source>
</evidence>
<sequence length="871" mass="90374">MRLTRPALTRTLLSVSLATALGGFTLPSIAASTHTHGQQQSESNRSRQAMEHTQALMTLQKRWANAKGADKSRALSQMLDKAAARRELLEQIVTTDPATVLRVAIPSEIQSGMPAEVRAKLEQRLELSGQLDVFYEDHEDGSHRLRHVLNTDFGEKFEMHFAGTAPEVSKGTAATVYGVLFANDSDDDNSQGDLVLSSDNLMLAAGSTSNANLGGTAQAGWTFGEQPTLVINVNFADNATQPWTRAQAQNTVFESVNDFIRENSSDQTWLSGDVTPWLNLPINGASCDTTAIVTAADNAAAAAGYDLSRYKRLIYAMPYSSSCGFSGVGSVGGWPSTTVINGSMSLYTVAHELGHNLGLYHSHALECGSAVTGSGCSTDEYGDSTDIMGRVTSHYTTFQKERLGWLDDSSIQTVTQSGVYSLEPYAGSQGSAPKALKVQNGIDAATGLPLYYYLEYRFATGFDSGLSSVGNIQDGVVVHTGVESRGNTSYLLDMTPGSGSSSYSDPRDAALVTGNSFNSGDLTLATEWVDGQTAGINIQLDGTVATCSRANPGLSLTPGESEWLPAGSTVTYTLTLTNRDSSVCGANSFSLGKSAPTGWSSTLGNTTLTLAPGESASTTLTVTSSTSATDGFYAVNTSATSGSFTASDEVTYVVDNPVIATNSAPVANNDSASTDYETAVSINVLANDTDADGDTLSISSVSGGNGSAVVNADGTLTFTPSTGFSGTTSISYTITDGKASDSATVSINVASAPVAANLAPIAKDDSAITDAGSAVTINVLANDSDPDGDALNLVTVSEGGKGSVRINADGTLTFTPAKNFKNFDSFSYTISDGSLTATATVTVTLATDTSSGDSTTDTTSPTGGKGNGRNK</sequence>
<feature type="compositionally biased region" description="Low complexity" evidence="1">
    <location>
        <begin position="848"/>
        <end position="862"/>
    </location>
</feature>
<organism evidence="4 5">
    <name type="scientific">Marinobacterium lutimaris</name>
    <dbReference type="NCBI Taxonomy" id="568106"/>
    <lineage>
        <taxon>Bacteria</taxon>
        <taxon>Pseudomonadati</taxon>
        <taxon>Pseudomonadota</taxon>
        <taxon>Gammaproteobacteria</taxon>
        <taxon>Oceanospirillales</taxon>
        <taxon>Oceanospirillaceae</taxon>
        <taxon>Marinobacterium</taxon>
    </lineage>
</organism>
<dbReference type="InterPro" id="IPR008752">
    <property type="entry name" value="Peptidase_M11"/>
</dbReference>
<reference evidence="4 5" key="1">
    <citation type="submission" date="2016-10" db="EMBL/GenBank/DDBJ databases">
        <authorList>
            <person name="de Groot N.N."/>
        </authorList>
    </citation>
    <scope>NUCLEOTIDE SEQUENCE [LARGE SCALE GENOMIC DNA]</scope>
    <source>
        <strain evidence="4 5">DSM 22012</strain>
    </source>
</reference>
<dbReference type="PROSITE" id="PS50835">
    <property type="entry name" value="IG_LIKE"/>
    <property type="match status" value="1"/>
</dbReference>
<dbReference type="Gene3D" id="3.40.390.10">
    <property type="entry name" value="Collagenase (Catalytic Domain)"/>
    <property type="match status" value="1"/>
</dbReference>
<keyword evidence="5" id="KW-1185">Reference proteome</keyword>
<dbReference type="PANTHER" id="PTHR34720">
    <property type="entry name" value="MICROCYSTIN DEPENDENT PROTEIN"/>
    <property type="match status" value="1"/>
</dbReference>